<dbReference type="PROSITE" id="PS50261">
    <property type="entry name" value="G_PROTEIN_RECEP_F2_4"/>
    <property type="match status" value="1"/>
</dbReference>
<evidence type="ECO:0000313" key="10">
    <source>
        <dbReference type="Proteomes" id="UP000694549"/>
    </source>
</evidence>
<dbReference type="InterPro" id="IPR000832">
    <property type="entry name" value="GPCR_2_secretin-like"/>
</dbReference>
<dbReference type="InterPro" id="IPR057244">
    <property type="entry name" value="GAIN_B"/>
</dbReference>
<dbReference type="InterPro" id="IPR046338">
    <property type="entry name" value="GAIN_dom_sf"/>
</dbReference>
<evidence type="ECO:0000256" key="3">
    <source>
        <dbReference type="ARBA" id="ARBA00022989"/>
    </source>
</evidence>
<feature type="transmembrane region" description="Helical" evidence="6">
    <location>
        <begin position="431"/>
        <end position="455"/>
    </location>
</feature>
<keyword evidence="10" id="KW-1185">Reference proteome</keyword>
<dbReference type="InterPro" id="IPR000203">
    <property type="entry name" value="GPS"/>
</dbReference>
<feature type="transmembrane region" description="Helical" evidence="6">
    <location>
        <begin position="475"/>
        <end position="498"/>
    </location>
</feature>
<dbReference type="GO" id="GO:0004930">
    <property type="term" value="F:G protein-coupled receptor activity"/>
    <property type="evidence" value="ECO:0007669"/>
    <property type="project" value="InterPro"/>
</dbReference>
<feature type="transmembrane region" description="Helical" evidence="6">
    <location>
        <begin position="283"/>
        <end position="303"/>
    </location>
</feature>
<dbReference type="GO" id="GO:0007189">
    <property type="term" value="P:adenylate cyclase-activating G protein-coupled receptor signaling pathway"/>
    <property type="evidence" value="ECO:0007669"/>
    <property type="project" value="TreeGrafter"/>
</dbReference>
<evidence type="ECO:0000259" key="7">
    <source>
        <dbReference type="PROSITE" id="PS50221"/>
    </source>
</evidence>
<dbReference type="Gene3D" id="1.20.1070.10">
    <property type="entry name" value="Rhodopsin 7-helix transmembrane proteins"/>
    <property type="match status" value="1"/>
</dbReference>
<dbReference type="Pfam" id="PF00002">
    <property type="entry name" value="7tm_2"/>
    <property type="match status" value="1"/>
</dbReference>
<feature type="transmembrane region" description="Helical" evidence="6">
    <location>
        <begin position="347"/>
        <end position="370"/>
    </location>
</feature>
<organism evidence="9 10">
    <name type="scientific">Anas zonorhyncha</name>
    <name type="common">Eastern spot-billed duck</name>
    <dbReference type="NCBI Taxonomy" id="75864"/>
    <lineage>
        <taxon>Eukaryota</taxon>
        <taxon>Metazoa</taxon>
        <taxon>Chordata</taxon>
        <taxon>Craniata</taxon>
        <taxon>Vertebrata</taxon>
        <taxon>Euteleostomi</taxon>
        <taxon>Archelosauria</taxon>
        <taxon>Archosauria</taxon>
        <taxon>Dinosauria</taxon>
        <taxon>Saurischia</taxon>
        <taxon>Theropoda</taxon>
        <taxon>Coelurosauria</taxon>
        <taxon>Aves</taxon>
        <taxon>Neognathae</taxon>
        <taxon>Galloanserae</taxon>
        <taxon>Anseriformes</taxon>
        <taxon>Anatidae</taxon>
        <taxon>Anatinae</taxon>
        <taxon>Anas</taxon>
    </lineage>
</organism>
<dbReference type="InterPro" id="IPR017981">
    <property type="entry name" value="GPCR_2-like_7TM"/>
</dbReference>
<keyword evidence="5" id="KW-1015">Disulfide bond</keyword>
<feature type="transmembrane region" description="Helical" evidence="6">
    <location>
        <begin position="315"/>
        <end position="335"/>
    </location>
</feature>
<evidence type="ECO:0000256" key="5">
    <source>
        <dbReference type="ARBA" id="ARBA00023157"/>
    </source>
</evidence>
<dbReference type="Pfam" id="PF01825">
    <property type="entry name" value="GPS"/>
    <property type="match status" value="1"/>
</dbReference>
<keyword evidence="3 6" id="KW-1133">Transmembrane helix</keyword>
<proteinExistence type="predicted"/>
<sequence length="576" mass="62472">MCQLGPLLGTWGSRDTLGAPPKASCCDALCLSPDHARWGGLLCVLLPAAPACARLQHRDLEQLQCLRVHKQLRHPSGAGDVVHRAGVAIRAGECCGVMLNWGGCAEGSQGTTQACGSCGQCGARVLLGWLGVGWQNPSLPSWQAKSKGRSKAQPKHAMRFPGELMHSMRAREEHKLICIYIHSPCIFLDEQNSSVLNNHILGAFLQNRAVTGLKRPVEIQFWHNLDASNATCVFWVPGAGKSGSWSREGCETEHREGTVVCHCSHLTYFAVLMLSGGPVLESLTYISTVGCSISAAATFCTLLRRPKDTTTRIHMNLLAALFLLNGSFLLSKPLATSTELCQAAAALLHGSLLCSLAWMGAEAFHLYLLLVKVYNIYIQHYLLKLCLCAWGLPTLVVMAVVIFSGETYGRHVISTTDGYQNMNMCWLTSSLAHFVTFCYAGLILLFNTLMLAAVVVMLRRIKSQKGQARRDWATVLGLTCLLGTTWGLAFFSFGVLLIPQLYLFTILNSLQGQWGAPGQGRRSGGGKPVGACELATLHPSTVAMGKPAAMTVPPPPCRSLHLPVVHHHIPPQQVQH</sequence>
<dbReference type="PANTHER" id="PTHR12011:SF326">
    <property type="entry name" value="ADHESION G-PROTEIN COUPLED RECEPTOR G5"/>
    <property type="match status" value="1"/>
</dbReference>
<dbReference type="GO" id="GO:0005886">
    <property type="term" value="C:plasma membrane"/>
    <property type="evidence" value="ECO:0007669"/>
    <property type="project" value="TreeGrafter"/>
</dbReference>
<keyword evidence="2 6" id="KW-0812">Transmembrane</keyword>
<dbReference type="Proteomes" id="UP000694549">
    <property type="component" value="Unplaced"/>
</dbReference>
<accession>A0A8B9V5M0</accession>
<evidence type="ECO:0000313" key="9">
    <source>
        <dbReference type="Ensembl" id="ENSAZOP00000019334.1"/>
    </source>
</evidence>
<dbReference type="PANTHER" id="PTHR12011">
    <property type="entry name" value="ADHESION G-PROTEIN COUPLED RECEPTOR"/>
    <property type="match status" value="1"/>
</dbReference>
<dbReference type="Ensembl" id="ENSAZOT00000020772.1">
    <property type="protein sequence ID" value="ENSAZOP00000019334.1"/>
    <property type="gene ID" value="ENSAZOG00000012560.1"/>
</dbReference>
<feature type="domain" description="GAIN-B" evidence="7">
    <location>
        <begin position="136"/>
        <end position="279"/>
    </location>
</feature>
<dbReference type="Gene3D" id="2.60.220.50">
    <property type="match status" value="1"/>
</dbReference>
<comment type="subcellular location">
    <subcellularLocation>
        <location evidence="1">Membrane</location>
        <topology evidence="1">Multi-pass membrane protein</topology>
    </subcellularLocation>
</comment>
<reference evidence="9" key="1">
    <citation type="submission" date="2025-08" db="UniProtKB">
        <authorList>
            <consortium name="Ensembl"/>
        </authorList>
    </citation>
    <scope>IDENTIFICATION</scope>
</reference>
<reference evidence="9" key="2">
    <citation type="submission" date="2025-09" db="UniProtKB">
        <authorList>
            <consortium name="Ensembl"/>
        </authorList>
    </citation>
    <scope>IDENTIFICATION</scope>
</reference>
<evidence type="ECO:0000256" key="2">
    <source>
        <dbReference type="ARBA" id="ARBA00022692"/>
    </source>
</evidence>
<dbReference type="GO" id="GO:0007166">
    <property type="term" value="P:cell surface receptor signaling pathway"/>
    <property type="evidence" value="ECO:0007669"/>
    <property type="project" value="InterPro"/>
</dbReference>
<name>A0A8B9V5M0_9AVES</name>
<keyword evidence="4 6" id="KW-0472">Membrane</keyword>
<feature type="transmembrane region" description="Helical" evidence="6">
    <location>
        <begin position="382"/>
        <end position="403"/>
    </location>
</feature>
<evidence type="ECO:0000256" key="6">
    <source>
        <dbReference type="SAM" id="Phobius"/>
    </source>
</evidence>
<evidence type="ECO:0000256" key="1">
    <source>
        <dbReference type="ARBA" id="ARBA00004141"/>
    </source>
</evidence>
<evidence type="ECO:0000259" key="8">
    <source>
        <dbReference type="PROSITE" id="PS50261"/>
    </source>
</evidence>
<dbReference type="AlphaFoldDB" id="A0A8B9V5M0"/>
<evidence type="ECO:0000256" key="4">
    <source>
        <dbReference type="ARBA" id="ARBA00023136"/>
    </source>
</evidence>
<dbReference type="PROSITE" id="PS50221">
    <property type="entry name" value="GAIN_B"/>
    <property type="match status" value="1"/>
</dbReference>
<protein>
    <submittedName>
        <fullName evidence="9">Adhesion G protein-coupled receptor G5</fullName>
    </submittedName>
</protein>
<feature type="domain" description="G-protein coupled receptors family 2 profile 2" evidence="8">
    <location>
        <begin position="277"/>
        <end position="512"/>
    </location>
</feature>
<dbReference type="SMART" id="SM00303">
    <property type="entry name" value="GPS"/>
    <property type="match status" value="1"/>
</dbReference>